<gene>
    <name evidence="2" type="ORF">H9982_03635</name>
</gene>
<comment type="caution">
    <text evidence="2">The sequence shown here is derived from an EMBL/GenBank/DDBJ whole genome shotgun (WGS) entry which is preliminary data.</text>
</comment>
<dbReference type="EMBL" id="DXFB01000098">
    <property type="protein sequence ID" value="HIX45292.1"/>
    <property type="molecule type" value="Genomic_DNA"/>
</dbReference>
<accession>A0A9D2APA4</accession>
<reference evidence="2" key="2">
    <citation type="submission" date="2021-04" db="EMBL/GenBank/DDBJ databases">
        <authorList>
            <person name="Gilroy R."/>
        </authorList>
    </citation>
    <scope>NUCLEOTIDE SEQUENCE</scope>
    <source>
        <strain evidence="2">ChiHjej12B11-16260</strain>
    </source>
</reference>
<keyword evidence="1" id="KW-1133">Transmembrane helix</keyword>
<organism evidence="2 3">
    <name type="scientific">Candidatus Barnesiella excrementipullorum</name>
    <dbReference type="NCBI Taxonomy" id="2838479"/>
    <lineage>
        <taxon>Bacteria</taxon>
        <taxon>Pseudomonadati</taxon>
        <taxon>Bacteroidota</taxon>
        <taxon>Bacteroidia</taxon>
        <taxon>Bacteroidales</taxon>
        <taxon>Barnesiellaceae</taxon>
        <taxon>Barnesiella</taxon>
    </lineage>
</organism>
<dbReference type="AlphaFoldDB" id="A0A9D2APA4"/>
<feature type="transmembrane region" description="Helical" evidence="1">
    <location>
        <begin position="62"/>
        <end position="81"/>
    </location>
</feature>
<proteinExistence type="predicted"/>
<keyword evidence="1" id="KW-0472">Membrane</keyword>
<evidence type="ECO:0000256" key="1">
    <source>
        <dbReference type="SAM" id="Phobius"/>
    </source>
</evidence>
<sequence length="123" mass="13774">MKETIKDIIFKTSALLVLAGAILPLFVTAAWVPYIFAIGAAGMSIVRLTTPYKGKNTRLRRLVLIELFGTLMLLFASYLMFRGGTDWLVILTISAVLQVYTAFLIPHVVAQEKQEEEKGNKKR</sequence>
<keyword evidence="1" id="KW-0812">Transmembrane</keyword>
<evidence type="ECO:0000313" key="2">
    <source>
        <dbReference type="EMBL" id="HIX45292.1"/>
    </source>
</evidence>
<evidence type="ECO:0000313" key="3">
    <source>
        <dbReference type="Proteomes" id="UP000824246"/>
    </source>
</evidence>
<name>A0A9D2APA4_9BACT</name>
<reference evidence="2" key="1">
    <citation type="journal article" date="2021" name="PeerJ">
        <title>Extensive microbial diversity within the chicken gut microbiome revealed by metagenomics and culture.</title>
        <authorList>
            <person name="Gilroy R."/>
            <person name="Ravi A."/>
            <person name="Getino M."/>
            <person name="Pursley I."/>
            <person name="Horton D.L."/>
            <person name="Alikhan N.F."/>
            <person name="Baker D."/>
            <person name="Gharbi K."/>
            <person name="Hall N."/>
            <person name="Watson M."/>
            <person name="Adriaenssens E.M."/>
            <person name="Foster-Nyarko E."/>
            <person name="Jarju S."/>
            <person name="Secka A."/>
            <person name="Antonio M."/>
            <person name="Oren A."/>
            <person name="Chaudhuri R.R."/>
            <person name="La Ragione R."/>
            <person name="Hildebrand F."/>
            <person name="Pallen M.J."/>
        </authorList>
    </citation>
    <scope>NUCLEOTIDE SEQUENCE</scope>
    <source>
        <strain evidence="2">ChiHjej12B11-16260</strain>
    </source>
</reference>
<protein>
    <submittedName>
        <fullName evidence="2">Uncharacterized protein</fullName>
    </submittedName>
</protein>
<feature type="transmembrane region" description="Helical" evidence="1">
    <location>
        <begin position="87"/>
        <end position="109"/>
    </location>
</feature>
<dbReference type="Proteomes" id="UP000824246">
    <property type="component" value="Unassembled WGS sequence"/>
</dbReference>
<feature type="transmembrane region" description="Helical" evidence="1">
    <location>
        <begin position="9"/>
        <end position="27"/>
    </location>
</feature>